<dbReference type="Proteomes" id="UP000006813">
    <property type="component" value="Unassembled WGS sequence"/>
</dbReference>
<dbReference type="GO" id="GO:0005737">
    <property type="term" value="C:cytoplasm"/>
    <property type="evidence" value="ECO:0007669"/>
    <property type="project" value="TreeGrafter"/>
</dbReference>
<dbReference type="GO" id="GO:0061891">
    <property type="term" value="F:calcium ion sensor activity"/>
    <property type="evidence" value="ECO:0007669"/>
    <property type="project" value="TreeGrafter"/>
</dbReference>
<dbReference type="EMBL" id="JH169436">
    <property type="protein sequence ID" value="EHB06790.1"/>
    <property type="molecule type" value="Genomic_DNA"/>
</dbReference>
<evidence type="ECO:0000313" key="2">
    <source>
        <dbReference type="EMBL" id="EHB06790.1"/>
    </source>
</evidence>
<evidence type="ECO:0000256" key="1">
    <source>
        <dbReference type="SAM" id="Coils"/>
    </source>
</evidence>
<dbReference type="STRING" id="10181.G5BBX9"/>
<accession>G5BBX9</accession>
<dbReference type="GO" id="GO:0097228">
    <property type="term" value="C:sperm principal piece"/>
    <property type="evidence" value="ECO:0007669"/>
    <property type="project" value="TreeGrafter"/>
</dbReference>
<dbReference type="PANTHER" id="PTHR47065">
    <property type="entry name" value="EF-HAND CALCIUM-BINDING DOMAIN-CONTAINING PROTEIN 9"/>
    <property type="match status" value="1"/>
</dbReference>
<reference evidence="2 3" key="1">
    <citation type="journal article" date="2011" name="Nature">
        <title>Genome sequencing reveals insights into physiology and longevity of the naked mole rat.</title>
        <authorList>
            <person name="Kim E.B."/>
            <person name="Fang X."/>
            <person name="Fushan A.A."/>
            <person name="Huang Z."/>
            <person name="Lobanov A.V."/>
            <person name="Han L."/>
            <person name="Marino S.M."/>
            <person name="Sun X."/>
            <person name="Turanov A.A."/>
            <person name="Yang P."/>
            <person name="Yim S.H."/>
            <person name="Zhao X."/>
            <person name="Kasaikina M.V."/>
            <person name="Stoletzki N."/>
            <person name="Peng C."/>
            <person name="Polak P."/>
            <person name="Xiong Z."/>
            <person name="Kiezun A."/>
            <person name="Zhu Y."/>
            <person name="Chen Y."/>
            <person name="Kryukov G.V."/>
            <person name="Zhang Q."/>
            <person name="Peshkin L."/>
            <person name="Yang L."/>
            <person name="Bronson R.T."/>
            <person name="Buffenstein R."/>
            <person name="Wang B."/>
            <person name="Han C."/>
            <person name="Li Q."/>
            <person name="Chen L."/>
            <person name="Zhao W."/>
            <person name="Sunyaev S.R."/>
            <person name="Park T.J."/>
            <person name="Zhang G."/>
            <person name="Wang J."/>
            <person name="Gladyshev V.N."/>
        </authorList>
    </citation>
    <scope>NUCLEOTIDE SEQUENCE [LARGE SCALE GENOMIC DNA]</scope>
</reference>
<dbReference type="InterPro" id="IPR042798">
    <property type="entry name" value="EFCAB9"/>
</dbReference>
<feature type="coiled-coil region" evidence="1">
    <location>
        <begin position="59"/>
        <end position="86"/>
    </location>
</feature>
<dbReference type="eggNOG" id="KOG0027">
    <property type="taxonomic scope" value="Eukaryota"/>
</dbReference>
<gene>
    <name evidence="2" type="ORF">GW7_00625</name>
</gene>
<sequence length="108" mass="13422">MRVKEGSFLWYLYLDKIYCLLSFRNVKALLEYFRLLDVHRKNTLNELNYKEFKIYTIFANDKAKEKQRMEREKVEKRKRLKSQLKKIVYQIGVCQRFLKSNLFNKHYE</sequence>
<evidence type="ECO:0000313" key="3">
    <source>
        <dbReference type="Proteomes" id="UP000006813"/>
    </source>
</evidence>
<dbReference type="AlphaFoldDB" id="G5BBX9"/>
<dbReference type="PANTHER" id="PTHR47065:SF1">
    <property type="entry name" value="EF-HAND CALCIUM-BINDING DOMAIN-CONTAINING PROTEIN 9"/>
    <property type="match status" value="1"/>
</dbReference>
<name>G5BBX9_HETGA</name>
<organism evidence="2 3">
    <name type="scientific">Heterocephalus glaber</name>
    <name type="common">Naked mole rat</name>
    <dbReference type="NCBI Taxonomy" id="10181"/>
    <lineage>
        <taxon>Eukaryota</taxon>
        <taxon>Metazoa</taxon>
        <taxon>Chordata</taxon>
        <taxon>Craniata</taxon>
        <taxon>Vertebrata</taxon>
        <taxon>Euteleostomi</taxon>
        <taxon>Mammalia</taxon>
        <taxon>Eutheria</taxon>
        <taxon>Euarchontoglires</taxon>
        <taxon>Glires</taxon>
        <taxon>Rodentia</taxon>
        <taxon>Hystricomorpha</taxon>
        <taxon>Bathyergidae</taxon>
        <taxon>Heterocephalus</taxon>
    </lineage>
</organism>
<dbReference type="InParanoid" id="G5BBX9"/>
<keyword evidence="1" id="KW-0175">Coiled coil</keyword>
<proteinExistence type="predicted"/>
<protein>
    <submittedName>
        <fullName evidence="2">EF-hand calcium-binding domain-containing protein 9</fullName>
    </submittedName>
</protein>
<dbReference type="GO" id="GO:0005509">
    <property type="term" value="F:calcium ion binding"/>
    <property type="evidence" value="ECO:0007669"/>
    <property type="project" value="InterPro"/>
</dbReference>
<dbReference type="GO" id="GO:0048240">
    <property type="term" value="P:sperm capacitation"/>
    <property type="evidence" value="ECO:0007669"/>
    <property type="project" value="TreeGrafter"/>
</dbReference>
<dbReference type="GO" id="GO:0030317">
    <property type="term" value="P:flagellated sperm motility"/>
    <property type="evidence" value="ECO:0007669"/>
    <property type="project" value="TreeGrafter"/>
</dbReference>